<dbReference type="OrthoDB" id="529320at2"/>
<gene>
    <name evidence="1" type="ORF">F4V44_02345</name>
</gene>
<keyword evidence="1" id="KW-0808">Transferase</keyword>
<dbReference type="AlphaFoldDB" id="A0A5J5I4X7"/>
<accession>A0A5J5I4X7</accession>
<keyword evidence="2" id="KW-1185">Reference proteome</keyword>
<keyword evidence="1" id="KW-0418">Kinase</keyword>
<proteinExistence type="predicted"/>
<dbReference type="EMBL" id="VYKL01000006">
    <property type="protein sequence ID" value="KAA9030653.1"/>
    <property type="molecule type" value="Genomic_DNA"/>
</dbReference>
<evidence type="ECO:0000313" key="1">
    <source>
        <dbReference type="EMBL" id="KAA9030653.1"/>
    </source>
</evidence>
<dbReference type="Gene3D" id="1.10.510.10">
    <property type="entry name" value="Transferase(Phosphotransferase) domain 1"/>
    <property type="match status" value="1"/>
</dbReference>
<name>A0A5J5I4X7_9BACI</name>
<protein>
    <submittedName>
        <fullName evidence="1">Serine/threonine protein kinase</fullName>
    </submittedName>
</protein>
<reference evidence="1 2" key="1">
    <citation type="submission" date="2019-09" db="EMBL/GenBank/DDBJ databases">
        <title>Whole genome sequences of isolates from the Mars Exploration Rovers.</title>
        <authorList>
            <person name="Seuylemezian A."/>
            <person name="Vaishampayan P."/>
        </authorList>
    </citation>
    <scope>NUCLEOTIDE SEQUENCE [LARGE SCALE GENOMIC DNA]</scope>
    <source>
        <strain evidence="1 2">MER_TA_151</strain>
    </source>
</reference>
<organism evidence="1 2">
    <name type="scientific">Niallia endozanthoxylica</name>
    <dbReference type="NCBI Taxonomy" id="2036016"/>
    <lineage>
        <taxon>Bacteria</taxon>
        <taxon>Bacillati</taxon>
        <taxon>Bacillota</taxon>
        <taxon>Bacilli</taxon>
        <taxon>Bacillales</taxon>
        <taxon>Bacillaceae</taxon>
        <taxon>Niallia</taxon>
    </lineage>
</organism>
<dbReference type="Proteomes" id="UP000326671">
    <property type="component" value="Unassembled WGS sequence"/>
</dbReference>
<dbReference type="RefSeq" id="WP_150438381.1">
    <property type="nucleotide sequence ID" value="NZ_VYKL01000006.1"/>
</dbReference>
<dbReference type="GO" id="GO:0004674">
    <property type="term" value="F:protein serine/threonine kinase activity"/>
    <property type="evidence" value="ECO:0007669"/>
    <property type="project" value="UniProtKB-KW"/>
</dbReference>
<keyword evidence="1" id="KW-0723">Serine/threonine-protein kinase</keyword>
<comment type="caution">
    <text evidence="1">The sequence shown here is derived from an EMBL/GenBank/DDBJ whole genome shotgun (WGS) entry which is preliminary data.</text>
</comment>
<evidence type="ECO:0000313" key="2">
    <source>
        <dbReference type="Proteomes" id="UP000326671"/>
    </source>
</evidence>
<dbReference type="InterPro" id="IPR011009">
    <property type="entry name" value="Kinase-like_dom_sf"/>
</dbReference>
<sequence length="226" mass="26214">MREDWMVADIFLSNISISSNPNNEPVSIHGSSDHLRCIGIGTDAAVFQSIDVPAYAFKMYANDKMEKIQIEKKVYELLGDSPYFSTCFGFKDNYLVLNFEEGINLYDCLVQGIPIPKQVIKDIDDAREYARQKGLNPRDIHLKNVLLQNGRAKIIDVSEYVQPGNDFRWEHLKKGYDRYYHLIEGKPIPLKIIETIRKRYNQRSNYSAAFEEFIGNNYKFLTALRK</sequence>
<dbReference type="SUPFAM" id="SSF56112">
    <property type="entry name" value="Protein kinase-like (PK-like)"/>
    <property type="match status" value="1"/>
</dbReference>